<feature type="transmembrane region" description="Helical" evidence="1">
    <location>
        <begin position="57"/>
        <end position="86"/>
    </location>
</feature>
<dbReference type="KEGG" id="vg:65073046"/>
<evidence type="ECO:0000256" key="1">
    <source>
        <dbReference type="SAM" id="Phobius"/>
    </source>
</evidence>
<name>A0A1W6DXV7_9VIRU</name>
<protein>
    <submittedName>
        <fullName evidence="2">Chloride channel protein</fullName>
    </submittedName>
</protein>
<keyword evidence="1" id="KW-0472">Membrane</keyword>
<organism evidence="2 3">
    <name type="scientific">Xanthomonas phage Xf409</name>
    <dbReference type="NCBI Taxonomy" id="1979540"/>
    <lineage>
        <taxon>Viruses</taxon>
        <taxon>Monodnaviria</taxon>
        <taxon>Loebvirae</taxon>
        <taxon>Hofneiviricota</taxon>
        <taxon>Faserviricetes</taxon>
        <taxon>Tubulavirales</taxon>
        <taxon>Inoviridae</taxon>
        <taxon>Xylivirus</taxon>
        <taxon>Xylivirus Xf109</taxon>
    </lineage>
</organism>
<dbReference type="EMBL" id="KY853667">
    <property type="protein sequence ID" value="ARK07719.1"/>
    <property type="molecule type" value="Genomic_DNA"/>
</dbReference>
<keyword evidence="1" id="KW-0812">Transmembrane</keyword>
<accession>A0A1W6DXV7</accession>
<proteinExistence type="predicted"/>
<reference evidence="2 3" key="1">
    <citation type="submission" date="2017-03" db="EMBL/GenBank/DDBJ databases">
        <title>Complete nucleotide sequence of a bacteriophage from Xanthomonas oryzae pv. oryzicola.</title>
        <authorList>
            <person name="Niu X."/>
            <person name="Li K."/>
            <person name="Xu L."/>
            <person name="Zhao M."/>
            <person name="Jiang W."/>
            <person name="Tang J."/>
            <person name="He Y."/>
        </authorList>
    </citation>
    <scope>NUCLEOTIDE SEQUENCE [LARGE SCALE GENOMIC DNA]</scope>
</reference>
<dbReference type="GeneID" id="65073046"/>
<sequence>MDRGLGSHQLAELDAGADANGAGEALSVGALPLHPYNAGSLHGGRMSYRPQNNHDGLWWEIALGIFVGQLMTAAFASVVALCLGYFTLRSVSAALPTVAPQPLYTPRSQRAEPPTLQLRPLESDERCIQHKRFRRLSNGWQELPNDPC</sequence>
<dbReference type="RefSeq" id="YP_010084004.1">
    <property type="nucleotide sequence ID" value="NC_055055.1"/>
</dbReference>
<evidence type="ECO:0000313" key="3">
    <source>
        <dbReference type="Proteomes" id="UP000222236"/>
    </source>
</evidence>
<keyword evidence="1" id="KW-1133">Transmembrane helix</keyword>
<evidence type="ECO:0000313" key="2">
    <source>
        <dbReference type="EMBL" id="ARK07719.1"/>
    </source>
</evidence>
<dbReference type="Proteomes" id="UP000222236">
    <property type="component" value="Segment"/>
</dbReference>